<reference evidence="2 3" key="1">
    <citation type="submission" date="2014-04" db="EMBL/GenBank/DDBJ databases">
        <authorList>
            <person name="Bishop-Lilly K.A."/>
            <person name="Broomall S.M."/>
            <person name="Chain P.S."/>
            <person name="Chertkov O."/>
            <person name="Coyne S.R."/>
            <person name="Daligault H.E."/>
            <person name="Davenport K.W."/>
            <person name="Erkkila T."/>
            <person name="Frey K.G."/>
            <person name="Gibbons H.S."/>
            <person name="Gu W."/>
            <person name="Jaissle J."/>
            <person name="Johnson S.L."/>
            <person name="Koroleva G.I."/>
            <person name="Ladner J.T."/>
            <person name="Lo C.-C."/>
            <person name="Minogue T.D."/>
            <person name="Munk C."/>
            <person name="Palacios G.F."/>
            <person name="Redden C.L."/>
            <person name="Rosenzweig C.N."/>
            <person name="Scholz M.B."/>
            <person name="Teshima H."/>
            <person name="Xu Y."/>
        </authorList>
    </citation>
    <scope>NUCLEOTIDE SEQUENCE [LARGE SCALE GENOMIC DNA]</scope>
    <source>
        <strain evidence="2 3">FAJ</strain>
    </source>
</reference>
<dbReference type="PANTHER" id="PTHR35850">
    <property type="entry name" value="CYTOPLASMIC PROTEIN-RELATED"/>
    <property type="match status" value="1"/>
</dbReference>
<dbReference type="KEGG" id="fpz:LA55_939"/>
<dbReference type="PIRSF" id="PIRSF028301">
    <property type="entry name" value="UCP028301"/>
    <property type="match status" value="1"/>
</dbReference>
<proteinExistence type="predicted"/>
<protein>
    <recommendedName>
        <fullName evidence="5">Type VI secretion protein</fullName>
    </recommendedName>
</protein>
<reference evidence="1 4" key="2">
    <citation type="journal article" date="2015" name="Genome Announc.">
        <title>Genome sequencing of 18 francisella strains to aid in assay development and testing.</title>
        <authorList>
            <person name="Johnson S.L."/>
            <person name="Daligault H.E."/>
            <person name="Davenport K.W."/>
            <person name="Coyne S.R."/>
            <person name="Frey K.G."/>
            <person name="Koroleva G.I."/>
            <person name="Broomall S.M."/>
            <person name="Bishop-Lilly K.A."/>
            <person name="Bruce D.C."/>
            <person name="Chertkov O."/>
            <person name="Freitas T."/>
            <person name="Jaissle J."/>
            <person name="Ladner J.T."/>
            <person name="Rosenzweig C.N."/>
            <person name="Gibbons H.S."/>
            <person name="Palacios G.F."/>
            <person name="Redden C.L."/>
            <person name="Xu Y."/>
            <person name="Minogue T.D."/>
            <person name="Chain P.S."/>
        </authorList>
    </citation>
    <scope>NUCLEOTIDE SEQUENCE [LARGE SCALE GENOMIC DNA]</scope>
    <source>
        <strain evidence="1 4">GA01-2794</strain>
    </source>
</reference>
<gene>
    <name evidence="2" type="ORF">DR78_1925</name>
    <name evidence="1" type="ORF">LA55_939</name>
</gene>
<dbReference type="Pfam" id="PF05591">
    <property type="entry name" value="T6SS_VipA"/>
    <property type="match status" value="1"/>
</dbReference>
<dbReference type="Proteomes" id="UP000031830">
    <property type="component" value="Chromosome"/>
</dbReference>
<evidence type="ECO:0000313" key="2">
    <source>
        <dbReference type="EMBL" id="KFJ43386.1"/>
    </source>
</evidence>
<accession>A0A080Q8U9</accession>
<dbReference type="NCBIfam" id="TIGR03358">
    <property type="entry name" value="VI_chp_5"/>
    <property type="match status" value="1"/>
</dbReference>
<dbReference type="RefSeq" id="WP_200151675.1">
    <property type="nucleotide sequence ID" value="NZ_CP009440.1"/>
</dbReference>
<dbReference type="PATRIC" id="fig|28110.15.peg.728"/>
<dbReference type="PANTHER" id="PTHR35850:SF2">
    <property type="entry name" value="TYPE VI SECRETION SYSTEM CONTRACTILE SHEATH SMALL SUBUNIT"/>
    <property type="match status" value="1"/>
</dbReference>
<dbReference type="InterPro" id="IPR008312">
    <property type="entry name" value="T6SS_TssB1"/>
</dbReference>
<dbReference type="AlphaFoldDB" id="A0A080Q8U9"/>
<sequence>MAKGISKEGSVAPKERINIKYRSHGDKVEEKELPLKLLAVGDFTLREDDTPVEDRKAVNINKLNFDDVLKSYNLSLDMAVANEISEDEKDSELGVKLKFNSIKDFNPDSIVEQVDELKKLKQLREALVALKSPLGNVPKFRRNLQSLVKDKESLDKLCQELGIESNTEK</sequence>
<dbReference type="EMBL" id="CP009440">
    <property type="protein sequence ID" value="AJI54154.1"/>
    <property type="molecule type" value="Genomic_DNA"/>
</dbReference>
<name>A0A080Q8U9_9GAMM</name>
<evidence type="ECO:0000313" key="4">
    <source>
        <dbReference type="Proteomes" id="UP000031830"/>
    </source>
</evidence>
<evidence type="ECO:0000313" key="1">
    <source>
        <dbReference type="EMBL" id="AJI54154.1"/>
    </source>
</evidence>
<organism evidence="1 4">
    <name type="scientific">Francisella philomiragia</name>
    <dbReference type="NCBI Taxonomy" id="28110"/>
    <lineage>
        <taxon>Bacteria</taxon>
        <taxon>Pseudomonadati</taxon>
        <taxon>Pseudomonadota</taxon>
        <taxon>Gammaproteobacteria</taxon>
        <taxon>Thiotrichales</taxon>
        <taxon>Francisellaceae</taxon>
        <taxon>Francisella</taxon>
    </lineage>
</organism>
<evidence type="ECO:0008006" key="5">
    <source>
        <dbReference type="Google" id="ProtNLM"/>
    </source>
</evidence>
<dbReference type="Proteomes" id="UP000029117">
    <property type="component" value="Unassembled WGS sequence"/>
</dbReference>
<dbReference type="EMBL" id="JOUE01000003">
    <property type="protein sequence ID" value="KFJ43386.1"/>
    <property type="molecule type" value="Genomic_DNA"/>
</dbReference>
<evidence type="ECO:0000313" key="3">
    <source>
        <dbReference type="Proteomes" id="UP000029117"/>
    </source>
</evidence>